<proteinExistence type="predicted"/>
<comment type="caution">
    <text evidence="2">The sequence shown here is derived from an EMBL/GenBank/DDBJ whole genome shotgun (WGS) entry which is preliminary data.</text>
</comment>
<gene>
    <name evidence="2" type="primary">SCAPER_0</name>
    <name evidence="2" type="ORF">Bhyg_01331</name>
</gene>
<feature type="domain" description="Cyclic nucleotide-binding" evidence="1">
    <location>
        <begin position="135"/>
        <end position="214"/>
    </location>
</feature>
<dbReference type="OrthoDB" id="71500at2759"/>
<evidence type="ECO:0000313" key="2">
    <source>
        <dbReference type="EMBL" id="KAJ6646121.1"/>
    </source>
</evidence>
<name>A0A9Q0N937_9DIPT</name>
<dbReference type="InterPro" id="IPR000595">
    <property type="entry name" value="cNMP-bd_dom"/>
</dbReference>
<sequence>MRIHGYVYRPAIPSARQQRSSLLLEKIWHCKDWYMDGTLDICPTMFSQLYTIHGRRNNQHFPLVYALACKKDYFTYKGILNQLKLAEPRLQPTKIMIDFENYIVSIGLVDILARRCMKVREAVENYQGVVLSLLGTLGLLTKIAELCPKAPDTTKFLASIKSTDLFGTISLLYSTIVPVGECIPPRTISLAAAIFNLLVTVANLDLAAFQEVLGDETLSFQFFDVIVILLTYCGTELLSSGGPKSTEKNETQAVVVDLVATLGFYCANNKKNQNRITSEQWTLVIKNLAKLPTQFEIVVYPTLVTIITDNPEAQEVIGREFDLKFLDEYRNSDLGKKNMLISILKSSDANSNSNKKIKNQTSA</sequence>
<reference evidence="2" key="1">
    <citation type="submission" date="2022-07" db="EMBL/GenBank/DDBJ databases">
        <authorList>
            <person name="Trinca V."/>
            <person name="Uliana J.V.C."/>
            <person name="Torres T.T."/>
            <person name="Ward R.J."/>
            <person name="Monesi N."/>
        </authorList>
    </citation>
    <scope>NUCLEOTIDE SEQUENCE</scope>
    <source>
        <strain evidence="2">HSMRA1968</strain>
        <tissue evidence="2">Whole embryos</tissue>
    </source>
</reference>
<evidence type="ECO:0000313" key="3">
    <source>
        <dbReference type="Proteomes" id="UP001151699"/>
    </source>
</evidence>
<accession>A0A9Q0N937</accession>
<dbReference type="PANTHER" id="PTHR31434:SF2">
    <property type="entry name" value="S PHASE CYCLIN A-ASSOCIATED PROTEIN IN THE ENDOPLASMIC RETICULUM"/>
    <property type="match status" value="1"/>
</dbReference>
<organism evidence="2 3">
    <name type="scientific">Pseudolycoriella hygida</name>
    <dbReference type="NCBI Taxonomy" id="35572"/>
    <lineage>
        <taxon>Eukaryota</taxon>
        <taxon>Metazoa</taxon>
        <taxon>Ecdysozoa</taxon>
        <taxon>Arthropoda</taxon>
        <taxon>Hexapoda</taxon>
        <taxon>Insecta</taxon>
        <taxon>Pterygota</taxon>
        <taxon>Neoptera</taxon>
        <taxon>Endopterygota</taxon>
        <taxon>Diptera</taxon>
        <taxon>Nematocera</taxon>
        <taxon>Sciaroidea</taxon>
        <taxon>Sciaridae</taxon>
        <taxon>Pseudolycoriella</taxon>
    </lineage>
</organism>
<keyword evidence="3" id="KW-1185">Reference proteome</keyword>
<protein>
    <submittedName>
        <fullName evidence="2">S phase cyclin A-associated protein in the endoplasmic reticulum</fullName>
    </submittedName>
</protein>
<dbReference type="PROSITE" id="PS50042">
    <property type="entry name" value="CNMP_BINDING_3"/>
    <property type="match status" value="1"/>
</dbReference>
<dbReference type="EMBL" id="WJQU01000001">
    <property type="protein sequence ID" value="KAJ6646121.1"/>
    <property type="molecule type" value="Genomic_DNA"/>
</dbReference>
<dbReference type="PANTHER" id="PTHR31434">
    <property type="entry name" value="S PHASE CYCLIN A-ASSOCIATED PROTEIN IN THE ENDOPLASMIC RETICULUM"/>
    <property type="match status" value="1"/>
</dbReference>
<evidence type="ECO:0000259" key="1">
    <source>
        <dbReference type="PROSITE" id="PS50042"/>
    </source>
</evidence>
<dbReference type="AlphaFoldDB" id="A0A9Q0N937"/>
<dbReference type="Proteomes" id="UP001151699">
    <property type="component" value="Chromosome A"/>
</dbReference>